<organism evidence="2 3">
    <name type="scientific">Shouchella rhizosphaerae</name>
    <dbReference type="NCBI Taxonomy" id="866786"/>
    <lineage>
        <taxon>Bacteria</taxon>
        <taxon>Bacillati</taxon>
        <taxon>Bacillota</taxon>
        <taxon>Bacilli</taxon>
        <taxon>Bacillales</taxon>
        <taxon>Bacillaceae</taxon>
        <taxon>Shouchella</taxon>
    </lineage>
</organism>
<dbReference type="EMBL" id="CP144921">
    <property type="protein sequence ID" value="WWA30373.1"/>
    <property type="molecule type" value="Genomic_DNA"/>
</dbReference>
<evidence type="ECO:0000313" key="3">
    <source>
        <dbReference type="Proteomes" id="UP001341136"/>
    </source>
</evidence>
<sequence length="197" mass="22513">MKLKHIGAIAAAICAGLAVRNYAHRRKIDAILAKRDEIQAEADALEAEESEEEGVKWRVDVYPVYDAYAPFYEVGDPVIVVNPYISQSYREPDHGVIIDRKQNEYEAYVYRVSGQDGWINENWLDYDEFGPKEVREMAAKKDIRAETIKAKIDALLDEMNDNTELTQITGDDSFKQRNETLIPRLVALHEKLPKEGV</sequence>
<proteinExistence type="predicted"/>
<keyword evidence="3" id="KW-1185">Reference proteome</keyword>
<keyword evidence="1" id="KW-0175">Coiled coil</keyword>
<evidence type="ECO:0000313" key="2">
    <source>
        <dbReference type="EMBL" id="WWA30373.1"/>
    </source>
</evidence>
<reference evidence="2 3" key="1">
    <citation type="submission" date="2024-01" db="EMBL/GenBank/DDBJ databases">
        <title>Culturomics analysis of mouse respiratory tract.</title>
        <authorList>
            <person name="Phillips A.M."/>
            <person name="Collette N.M."/>
            <person name="Mageeney C.M."/>
            <person name="Sinha A."/>
            <person name="Hern K.E."/>
            <person name="Arkin A.P."/>
            <person name="Williams K.P."/>
            <person name="Branda S."/>
        </authorList>
    </citation>
    <scope>NUCLEOTIDE SEQUENCE [LARGE SCALE GENOMIC DNA]</scope>
    <source>
        <strain evidence="2 3">CP20</strain>
    </source>
</reference>
<feature type="coiled-coil region" evidence="1">
    <location>
        <begin position="28"/>
        <end position="55"/>
    </location>
</feature>
<protein>
    <submittedName>
        <fullName evidence="2">Uncharacterized protein</fullName>
    </submittedName>
</protein>
<accession>A0ABZ2CTM0</accession>
<dbReference type="RefSeq" id="WP_338465130.1">
    <property type="nucleotide sequence ID" value="NZ_CP144921.1"/>
</dbReference>
<gene>
    <name evidence="2" type="ORF">V5G21_00830</name>
</gene>
<evidence type="ECO:0000256" key="1">
    <source>
        <dbReference type="SAM" id="Coils"/>
    </source>
</evidence>
<dbReference type="Proteomes" id="UP001341136">
    <property type="component" value="Chromosome"/>
</dbReference>
<name>A0ABZ2CTM0_9BACI</name>